<evidence type="ECO:0000256" key="1">
    <source>
        <dbReference type="ARBA" id="ARBA00004141"/>
    </source>
</evidence>
<reference evidence="12 13" key="1">
    <citation type="submission" date="2024-01" db="EMBL/GenBank/DDBJ databases">
        <title>Comparative genomics of Cryptococcus and Kwoniella reveals pathogenesis evolution and contrasting modes of karyotype evolution via chromosome fusion or intercentromeric recombination.</title>
        <authorList>
            <person name="Coelho M.A."/>
            <person name="David-Palma M."/>
            <person name="Shea T."/>
            <person name="Bowers K."/>
            <person name="McGinley-Smith S."/>
            <person name="Mohammad A.W."/>
            <person name="Gnirke A."/>
            <person name="Yurkov A.M."/>
            <person name="Nowrousian M."/>
            <person name="Sun S."/>
            <person name="Cuomo C.A."/>
            <person name="Heitman J."/>
        </authorList>
    </citation>
    <scope>NUCLEOTIDE SEQUENCE [LARGE SCALE GENOMIC DNA]</scope>
    <source>
        <strain evidence="12 13">CBS 6074</strain>
    </source>
</reference>
<dbReference type="InterPro" id="IPR036259">
    <property type="entry name" value="MFS_trans_sf"/>
</dbReference>
<comment type="catalytic activity">
    <reaction evidence="7">
        <text>myo-inositol(out) + H(+)(out) = myo-inositol(in) + H(+)(in)</text>
        <dbReference type="Rhea" id="RHEA:60364"/>
        <dbReference type="ChEBI" id="CHEBI:15378"/>
        <dbReference type="ChEBI" id="CHEBI:17268"/>
    </reaction>
</comment>
<evidence type="ECO:0000313" key="13">
    <source>
        <dbReference type="Proteomes" id="UP001355207"/>
    </source>
</evidence>
<name>A0AAX4K4A4_9TREE</name>
<dbReference type="InterPro" id="IPR005828">
    <property type="entry name" value="MFS_sugar_transport-like"/>
</dbReference>
<feature type="compositionally biased region" description="Polar residues" evidence="9">
    <location>
        <begin position="503"/>
        <end position="514"/>
    </location>
</feature>
<dbReference type="EMBL" id="CP144107">
    <property type="protein sequence ID" value="WWC92436.1"/>
    <property type="molecule type" value="Genomic_DNA"/>
</dbReference>
<dbReference type="SUPFAM" id="SSF103473">
    <property type="entry name" value="MFS general substrate transporter"/>
    <property type="match status" value="1"/>
</dbReference>
<gene>
    <name evidence="12" type="ORF">L201_007394</name>
</gene>
<dbReference type="PROSITE" id="PS00217">
    <property type="entry name" value="SUGAR_TRANSPORT_2"/>
    <property type="match status" value="1"/>
</dbReference>
<organism evidence="12 13">
    <name type="scientific">Kwoniella dendrophila CBS 6074</name>
    <dbReference type="NCBI Taxonomy" id="1295534"/>
    <lineage>
        <taxon>Eukaryota</taxon>
        <taxon>Fungi</taxon>
        <taxon>Dikarya</taxon>
        <taxon>Basidiomycota</taxon>
        <taxon>Agaricomycotina</taxon>
        <taxon>Tremellomycetes</taxon>
        <taxon>Tremellales</taxon>
        <taxon>Cryptococcaceae</taxon>
        <taxon>Kwoniella</taxon>
    </lineage>
</organism>
<evidence type="ECO:0000256" key="5">
    <source>
        <dbReference type="ARBA" id="ARBA00022989"/>
    </source>
</evidence>
<dbReference type="GO" id="GO:0005351">
    <property type="term" value="F:carbohydrate:proton symporter activity"/>
    <property type="evidence" value="ECO:0007669"/>
    <property type="project" value="TreeGrafter"/>
</dbReference>
<feature type="transmembrane region" description="Helical" evidence="10">
    <location>
        <begin position="179"/>
        <end position="200"/>
    </location>
</feature>
<feature type="compositionally biased region" description="Basic residues" evidence="9">
    <location>
        <begin position="554"/>
        <end position="565"/>
    </location>
</feature>
<dbReference type="PANTHER" id="PTHR48022:SF73">
    <property type="entry name" value="METABOLITE TRANSPORT PROTEIN YDL199C-RELATED"/>
    <property type="match status" value="1"/>
</dbReference>
<dbReference type="PROSITE" id="PS50850">
    <property type="entry name" value="MFS"/>
    <property type="match status" value="1"/>
</dbReference>
<feature type="transmembrane region" description="Helical" evidence="10">
    <location>
        <begin position="423"/>
        <end position="442"/>
    </location>
</feature>
<keyword evidence="6 10" id="KW-0472">Membrane</keyword>
<dbReference type="Pfam" id="PF00083">
    <property type="entry name" value="Sugar_tr"/>
    <property type="match status" value="1"/>
</dbReference>
<proteinExistence type="inferred from homology"/>
<evidence type="ECO:0000256" key="6">
    <source>
        <dbReference type="ARBA" id="ARBA00023136"/>
    </source>
</evidence>
<comment type="subcellular location">
    <subcellularLocation>
        <location evidence="1">Membrane</location>
        <topology evidence="1">Multi-pass membrane protein</topology>
    </subcellularLocation>
</comment>
<dbReference type="FunFam" id="1.20.1250.20:FF:000119">
    <property type="entry name" value="MFS monosaccharide transporter, putative"/>
    <property type="match status" value="1"/>
</dbReference>
<dbReference type="Gene3D" id="1.20.1250.20">
    <property type="entry name" value="MFS general substrate transporter like domains"/>
    <property type="match status" value="1"/>
</dbReference>
<keyword evidence="5 10" id="KW-1133">Transmembrane helix</keyword>
<evidence type="ECO:0000256" key="9">
    <source>
        <dbReference type="SAM" id="MobiDB-lite"/>
    </source>
</evidence>
<keyword evidence="4 10" id="KW-0812">Transmembrane</keyword>
<dbReference type="InterPro" id="IPR005829">
    <property type="entry name" value="Sugar_transporter_CS"/>
</dbReference>
<feature type="domain" description="Major facilitator superfamily (MFS) profile" evidence="11">
    <location>
        <begin position="22"/>
        <end position="446"/>
    </location>
</feature>
<dbReference type="Proteomes" id="UP001355207">
    <property type="component" value="Chromosome 10"/>
</dbReference>
<dbReference type="PANTHER" id="PTHR48022">
    <property type="entry name" value="PLASTIDIC GLUCOSE TRANSPORTER 4"/>
    <property type="match status" value="1"/>
</dbReference>
<feature type="region of interest" description="Disordered" evidence="9">
    <location>
        <begin position="552"/>
        <end position="629"/>
    </location>
</feature>
<feature type="transmembrane region" description="Helical" evidence="10">
    <location>
        <begin position="90"/>
        <end position="110"/>
    </location>
</feature>
<sequence length="629" mass="69133">MSDPSVPLVRGKTDHKLKGHKLLYSVSVFLSIGVWLFGVMSGIITGPYFKAYFNQPTAGEVGNMVAVLEIGAFITSLAAAHLADNYGRRMTLRTGAFVFTVGGAIQTWCIGFKTMVVGRVISGFGVGMLSMVVPIYQSEISPASHRGLLGSVEFTGNIIGYASSVWIDYACSYLQNDLSWRIPLFIQCLGGAILGLGSFITPESPRYLIDTDQDVEGLAVIADFQGKDLDSHSVQEEYREIRDAVLLDRAVGDRSYKALWRRYKGRVLIAMSSQMFAQLNGINVISYYAQAGWIGRDAILMTGINALFYVASSIPPWFLMDRAGRRPILLTGAVAMAIALTATGWWIYIDQAITPNAVVVCVVIYNAAFGMSWGPVPWLYPPEIMPLPFRAKGVSLSTATNWLFNYWVGVSTPLFQELIGWRLYPMHAFFCALSFVLVYFLYPETRGVQLEDMNALFQDEPVDEDEDDDDEGSGSDNDEDGSAGSGSETSSLVGGNGRRRYSDGSTLPITNKYSTEPRTGLFGKLLDVFGGANGRRRGSVRGEYNAVGLNSKGRLMRKSRKRGKNKITSSLTRKATVDPELAEEYENLPNSPEHEEEEGLEVGDVNLHPSSSIQGVELSRRNTNSVEPR</sequence>
<dbReference type="NCBIfam" id="TIGR00879">
    <property type="entry name" value="SP"/>
    <property type="match status" value="1"/>
</dbReference>
<feature type="transmembrane region" description="Helical" evidence="10">
    <location>
        <begin position="267"/>
        <end position="286"/>
    </location>
</feature>
<accession>A0AAX4K4A4</accession>
<evidence type="ECO:0000256" key="2">
    <source>
        <dbReference type="ARBA" id="ARBA00010992"/>
    </source>
</evidence>
<dbReference type="PRINTS" id="PR00171">
    <property type="entry name" value="SUGRTRNSPORT"/>
</dbReference>
<evidence type="ECO:0000313" key="12">
    <source>
        <dbReference type="EMBL" id="WWC92436.1"/>
    </source>
</evidence>
<dbReference type="InterPro" id="IPR050360">
    <property type="entry name" value="MFS_Sugar_Transporters"/>
</dbReference>
<protein>
    <recommendedName>
        <fullName evidence="11">Major facilitator superfamily (MFS) profile domain-containing protein</fullName>
    </recommendedName>
</protein>
<dbReference type="AlphaFoldDB" id="A0AAX4K4A4"/>
<dbReference type="RefSeq" id="XP_066079198.1">
    <property type="nucleotide sequence ID" value="XM_066223101.1"/>
</dbReference>
<feature type="transmembrane region" description="Helical" evidence="10">
    <location>
        <begin position="328"/>
        <end position="349"/>
    </location>
</feature>
<feature type="transmembrane region" description="Helical" evidence="10">
    <location>
        <begin position="22"/>
        <end position="44"/>
    </location>
</feature>
<evidence type="ECO:0000256" key="8">
    <source>
        <dbReference type="RuleBase" id="RU003346"/>
    </source>
</evidence>
<feature type="transmembrane region" description="Helical" evidence="10">
    <location>
        <begin position="64"/>
        <end position="83"/>
    </location>
</feature>
<comment type="similarity">
    <text evidence="2 8">Belongs to the major facilitator superfamily. Sugar transporter (TC 2.A.1.1) family.</text>
</comment>
<dbReference type="InterPro" id="IPR020846">
    <property type="entry name" value="MFS_dom"/>
</dbReference>
<feature type="transmembrane region" description="Helical" evidence="10">
    <location>
        <begin position="355"/>
        <end position="380"/>
    </location>
</feature>
<keyword evidence="3 8" id="KW-0813">Transport</keyword>
<feature type="transmembrane region" description="Helical" evidence="10">
    <location>
        <begin position="298"/>
        <end position="319"/>
    </location>
</feature>
<dbReference type="GO" id="GO:0016020">
    <property type="term" value="C:membrane"/>
    <property type="evidence" value="ECO:0007669"/>
    <property type="project" value="UniProtKB-SubCell"/>
</dbReference>
<feature type="region of interest" description="Disordered" evidence="9">
    <location>
        <begin position="461"/>
        <end position="514"/>
    </location>
</feature>
<evidence type="ECO:0000256" key="3">
    <source>
        <dbReference type="ARBA" id="ARBA00022448"/>
    </source>
</evidence>
<evidence type="ECO:0000259" key="11">
    <source>
        <dbReference type="PROSITE" id="PS50850"/>
    </source>
</evidence>
<evidence type="ECO:0000256" key="7">
    <source>
        <dbReference type="ARBA" id="ARBA00049119"/>
    </source>
</evidence>
<dbReference type="GeneID" id="91098063"/>
<dbReference type="InterPro" id="IPR003663">
    <property type="entry name" value="Sugar/inositol_transpt"/>
</dbReference>
<evidence type="ECO:0000256" key="4">
    <source>
        <dbReference type="ARBA" id="ARBA00022692"/>
    </source>
</evidence>
<keyword evidence="13" id="KW-1185">Reference proteome</keyword>
<feature type="compositionally biased region" description="Acidic residues" evidence="9">
    <location>
        <begin position="461"/>
        <end position="481"/>
    </location>
</feature>
<evidence type="ECO:0000256" key="10">
    <source>
        <dbReference type="SAM" id="Phobius"/>
    </source>
</evidence>